<dbReference type="InterPro" id="IPR000914">
    <property type="entry name" value="SBP_5_dom"/>
</dbReference>
<dbReference type="InterPro" id="IPR039424">
    <property type="entry name" value="SBP_5"/>
</dbReference>
<proteinExistence type="predicted"/>
<protein>
    <submittedName>
        <fullName evidence="2">ABC transporter substrate-binding protein</fullName>
    </submittedName>
</protein>
<dbReference type="Proteomes" id="UP001500642">
    <property type="component" value="Unassembled WGS sequence"/>
</dbReference>
<accession>A0ABP8J2U5</accession>
<dbReference type="Gene3D" id="3.10.105.10">
    <property type="entry name" value="Dipeptide-binding Protein, Domain 3"/>
    <property type="match status" value="1"/>
</dbReference>
<dbReference type="InterPro" id="IPR006311">
    <property type="entry name" value="TAT_signal"/>
</dbReference>
<dbReference type="EMBL" id="BAABGL010000002">
    <property type="protein sequence ID" value="GAA4384038.1"/>
    <property type="molecule type" value="Genomic_DNA"/>
</dbReference>
<dbReference type="SUPFAM" id="SSF53850">
    <property type="entry name" value="Periplasmic binding protein-like II"/>
    <property type="match status" value="1"/>
</dbReference>
<gene>
    <name evidence="2" type="ORF">GCM10023167_04230</name>
</gene>
<dbReference type="PIRSF" id="PIRSF002741">
    <property type="entry name" value="MppA"/>
    <property type="match status" value="1"/>
</dbReference>
<dbReference type="Pfam" id="PF00496">
    <property type="entry name" value="SBP_bac_5"/>
    <property type="match status" value="1"/>
</dbReference>
<dbReference type="PROSITE" id="PS51318">
    <property type="entry name" value="TAT"/>
    <property type="match status" value="1"/>
</dbReference>
<organism evidence="2 3">
    <name type="scientific">Brevibacterium pityocampae</name>
    <dbReference type="NCBI Taxonomy" id="506594"/>
    <lineage>
        <taxon>Bacteria</taxon>
        <taxon>Bacillati</taxon>
        <taxon>Actinomycetota</taxon>
        <taxon>Actinomycetes</taxon>
        <taxon>Micrococcales</taxon>
        <taxon>Brevibacteriaceae</taxon>
        <taxon>Brevibacterium</taxon>
    </lineage>
</organism>
<dbReference type="RefSeq" id="WP_345029432.1">
    <property type="nucleotide sequence ID" value="NZ_BAABGL010000002.1"/>
</dbReference>
<evidence type="ECO:0000313" key="2">
    <source>
        <dbReference type="EMBL" id="GAA4384038.1"/>
    </source>
</evidence>
<evidence type="ECO:0000259" key="1">
    <source>
        <dbReference type="Pfam" id="PF00496"/>
    </source>
</evidence>
<comment type="caution">
    <text evidence="2">The sequence shown here is derived from an EMBL/GenBank/DDBJ whole genome shotgun (WGS) entry which is preliminary data.</text>
</comment>
<keyword evidence="3" id="KW-1185">Reference proteome</keyword>
<dbReference type="Gene3D" id="3.40.190.10">
    <property type="entry name" value="Periplasmic binding protein-like II"/>
    <property type="match status" value="1"/>
</dbReference>
<evidence type="ECO:0000313" key="3">
    <source>
        <dbReference type="Proteomes" id="UP001500642"/>
    </source>
</evidence>
<sequence length="519" mass="55749">MSQQLISRSAFARLSAAVIGTALLGAGCAPPRQQVSAAGEAGDGQLGRLTWGWRLPTTWDSAKGIGYDVHVLSLVYSGLTRLGPDGALQPDLAESWTYNGTGDAVTFHLRPNLTYSDGTPVDAAAVKAGLERSRDLPGATSGQSLAIIQDITADSATDVTLHLAEVSYQLPLLLAGLIGHLVSPAAIESGAELNIAPVGAGPFVLAEYVPGSHATLRRNPNHWNAAEILLDELQVVPRPAEAVAYAGLRSGQYDLAHVDDSQILPLEQSGFSVIGGTCFNVHTIEVNNRHAPFDDPRVVEAFNRAIDREGIIEGPLFGHGEPDWQPFSRGVQGYDPELHRRWDHDPEEAHRLLAEAGHPDGISVTFHVIGDAGNDTSRKIAEAVQAQVAEAGFDLRLEIAPPGAGQKAAHSYTLYMYSFSGRESPVQALEVLYSEGGWMNISQQAPEEFTTALERVRRTPLESPDYLPHLQAATRAAVSGASPHAWLVNWNRAHALNDRVTGFTHCIHTQRFEGVGVRS</sequence>
<name>A0ABP8J2U5_9MICO</name>
<reference evidence="3" key="1">
    <citation type="journal article" date="2019" name="Int. J. Syst. Evol. Microbiol.">
        <title>The Global Catalogue of Microorganisms (GCM) 10K type strain sequencing project: providing services to taxonomists for standard genome sequencing and annotation.</title>
        <authorList>
            <consortium name="The Broad Institute Genomics Platform"/>
            <consortium name="The Broad Institute Genome Sequencing Center for Infectious Disease"/>
            <person name="Wu L."/>
            <person name="Ma J."/>
        </authorList>
    </citation>
    <scope>NUCLEOTIDE SEQUENCE [LARGE SCALE GENOMIC DNA]</scope>
    <source>
        <strain evidence="3">JCM 17808</strain>
    </source>
</reference>
<feature type="domain" description="Solute-binding protein family 5" evidence="1">
    <location>
        <begin position="88"/>
        <end position="433"/>
    </location>
</feature>
<dbReference type="InterPro" id="IPR030678">
    <property type="entry name" value="Peptide/Ni-bd"/>
</dbReference>
<dbReference type="PANTHER" id="PTHR30290">
    <property type="entry name" value="PERIPLASMIC BINDING COMPONENT OF ABC TRANSPORTER"/>
    <property type="match status" value="1"/>
</dbReference>